<dbReference type="InterPro" id="IPR010721">
    <property type="entry name" value="UstE-like"/>
</dbReference>
<dbReference type="Pfam" id="PF06966">
    <property type="entry name" value="DUF1295"/>
    <property type="match status" value="1"/>
</dbReference>
<keyword evidence="1" id="KW-1133">Transmembrane helix</keyword>
<dbReference type="PANTHER" id="PTHR32251">
    <property type="entry name" value="3-OXO-5-ALPHA-STEROID 4-DEHYDROGENASE"/>
    <property type="match status" value="1"/>
</dbReference>
<dbReference type="AlphaFoldDB" id="A0A9W9DPN5"/>
<name>A0A9W9DPN5_9AGAR</name>
<sequence>MIPGINRTSPSIMDSLLPLLSESPFAYPFRLCIFLTATTYVTSVVTSNVSQVDRLWTFLPTIYTAYFALGPLWPKEPLTIAGIWVPFIPFVPAELEAQFPRDATDSMTFSPRALILLSLITLWMFRLSYNTFRRGLFSLNDEDYRWAVLRTQFNERFGSAGGKFIFQIVNLTFIAATQNVLLMGLGYPAYLSVTQTGEGGIGLVDTDYVLSLWALGILAVEFTSDNQQFVYQTYKHAFLGRVKNNSDSQSEAHTHALRAASAVAWPCAFPETDLKLAPADARRGFITSGLWSFSRHPNFACEQTFWWLMCAVPVFAELVSSGRLDTMKETVNGMPDARGLSWEGIITSLSTFMEWLFNAIGISSSTSTARTAYSSLPSFASHELTHFLPAIALSVLFVSSTAFTEAISTSKYPIPYSAYQKRVAMFGSVPILGLFPIVGLVSLPVVVFFGWNGTFEMASRAVKGLLEYASINGVWWRLTTGHVTREKMEVLVWGDSESLEGKDTKHTKLG</sequence>
<comment type="caution">
    <text evidence="2">The sequence shown here is derived from an EMBL/GenBank/DDBJ whole genome shotgun (WGS) entry which is preliminary data.</text>
</comment>
<evidence type="ECO:0000256" key="1">
    <source>
        <dbReference type="SAM" id="Phobius"/>
    </source>
</evidence>
<evidence type="ECO:0000313" key="2">
    <source>
        <dbReference type="EMBL" id="KAJ4480055.1"/>
    </source>
</evidence>
<feature type="transmembrane region" description="Helical" evidence="1">
    <location>
        <begin position="384"/>
        <end position="403"/>
    </location>
</feature>
<gene>
    <name evidence="2" type="ORF">J3R30DRAFT_3467949</name>
</gene>
<feature type="transmembrane region" description="Helical" evidence="1">
    <location>
        <begin position="25"/>
        <end position="43"/>
    </location>
</feature>
<dbReference type="GO" id="GO:0016020">
    <property type="term" value="C:membrane"/>
    <property type="evidence" value="ECO:0007669"/>
    <property type="project" value="TreeGrafter"/>
</dbReference>
<proteinExistence type="predicted"/>
<reference evidence="2" key="1">
    <citation type="submission" date="2022-08" db="EMBL/GenBank/DDBJ databases">
        <title>A Global Phylogenomic Analysis of the Shiitake Genus Lentinula.</title>
        <authorList>
            <consortium name="DOE Joint Genome Institute"/>
            <person name="Sierra-Patev S."/>
            <person name="Min B."/>
            <person name="Naranjo-Ortiz M."/>
            <person name="Looney B."/>
            <person name="Konkel Z."/>
            <person name="Slot J.C."/>
            <person name="Sakamoto Y."/>
            <person name="Steenwyk J.L."/>
            <person name="Rokas A."/>
            <person name="Carro J."/>
            <person name="Camarero S."/>
            <person name="Ferreira P."/>
            <person name="Molpeceres G."/>
            <person name="Ruiz-Duenas F.J."/>
            <person name="Serrano A."/>
            <person name="Henrissat B."/>
            <person name="Drula E."/>
            <person name="Hughes K.W."/>
            <person name="Mata J.L."/>
            <person name="Ishikawa N.K."/>
            <person name="Vargas-Isla R."/>
            <person name="Ushijima S."/>
            <person name="Smith C.A."/>
            <person name="Ahrendt S."/>
            <person name="Andreopoulos W."/>
            <person name="He G."/>
            <person name="Labutti K."/>
            <person name="Lipzen A."/>
            <person name="Ng V."/>
            <person name="Riley R."/>
            <person name="Sandor L."/>
            <person name="Barry K."/>
            <person name="Martinez A.T."/>
            <person name="Xiao Y."/>
            <person name="Gibbons J.G."/>
            <person name="Terashima K."/>
            <person name="Grigoriev I.V."/>
            <person name="Hibbett D.S."/>
        </authorList>
    </citation>
    <scope>NUCLEOTIDE SEQUENCE</scope>
    <source>
        <strain evidence="2">JLM2183</strain>
    </source>
</reference>
<feature type="transmembrane region" description="Helical" evidence="1">
    <location>
        <begin position="109"/>
        <end position="129"/>
    </location>
</feature>
<dbReference type="OrthoDB" id="201504at2759"/>
<feature type="transmembrane region" description="Helical" evidence="1">
    <location>
        <begin position="55"/>
        <end position="73"/>
    </location>
</feature>
<organism evidence="2 3">
    <name type="scientific">Lentinula aciculospora</name>
    <dbReference type="NCBI Taxonomy" id="153920"/>
    <lineage>
        <taxon>Eukaryota</taxon>
        <taxon>Fungi</taxon>
        <taxon>Dikarya</taxon>
        <taxon>Basidiomycota</taxon>
        <taxon>Agaricomycotina</taxon>
        <taxon>Agaricomycetes</taxon>
        <taxon>Agaricomycetidae</taxon>
        <taxon>Agaricales</taxon>
        <taxon>Marasmiineae</taxon>
        <taxon>Omphalotaceae</taxon>
        <taxon>Lentinula</taxon>
    </lineage>
</organism>
<dbReference type="PANTHER" id="PTHR32251:SF23">
    <property type="entry name" value="3-OXO-5-ALPHA-STEROID 4-DEHYDROGENASE (DUF1295)"/>
    <property type="match status" value="1"/>
</dbReference>
<accession>A0A9W9DPN5</accession>
<keyword evidence="1" id="KW-0472">Membrane</keyword>
<keyword evidence="1" id="KW-0812">Transmembrane</keyword>
<protein>
    <submittedName>
        <fullName evidence="2">DUF1295-domain-containing protein</fullName>
    </submittedName>
</protein>
<feature type="transmembrane region" description="Helical" evidence="1">
    <location>
        <begin position="423"/>
        <end position="451"/>
    </location>
</feature>
<dbReference type="Proteomes" id="UP001150266">
    <property type="component" value="Unassembled WGS sequence"/>
</dbReference>
<keyword evidence="3" id="KW-1185">Reference proteome</keyword>
<dbReference type="EMBL" id="JAOTPV010000007">
    <property type="protein sequence ID" value="KAJ4480055.1"/>
    <property type="molecule type" value="Genomic_DNA"/>
</dbReference>
<evidence type="ECO:0000313" key="3">
    <source>
        <dbReference type="Proteomes" id="UP001150266"/>
    </source>
</evidence>
<dbReference type="Gene3D" id="1.20.120.1630">
    <property type="match status" value="1"/>
</dbReference>